<gene>
    <name evidence="1" type="ordered locus">XALc_2491</name>
</gene>
<name>D2U9L8_XANAP</name>
<dbReference type="KEGG" id="xal:XALC_2491"/>
<dbReference type="PATRIC" id="fig|29447.3.peg.2445"/>
<keyword evidence="2" id="KW-1185">Reference proteome</keyword>
<proteinExistence type="predicted"/>
<dbReference type="AlphaFoldDB" id="D2U9L8"/>
<protein>
    <submittedName>
        <fullName evidence="1">Uncharacterized protein</fullName>
    </submittedName>
</protein>
<dbReference type="EMBL" id="FP565176">
    <property type="protein sequence ID" value="CBA16970.1"/>
    <property type="molecule type" value="Genomic_DNA"/>
</dbReference>
<evidence type="ECO:0000313" key="1">
    <source>
        <dbReference type="EMBL" id="CBA16970.1"/>
    </source>
</evidence>
<dbReference type="GeneID" id="57877795"/>
<dbReference type="OrthoDB" id="1491713at2"/>
<evidence type="ECO:0000313" key="2">
    <source>
        <dbReference type="Proteomes" id="UP000001890"/>
    </source>
</evidence>
<dbReference type="Proteomes" id="UP000001890">
    <property type="component" value="Chromosome"/>
</dbReference>
<dbReference type="RefSeq" id="WP_012916965.1">
    <property type="nucleotide sequence ID" value="NC_013722.1"/>
</dbReference>
<reference evidence="1 2" key="1">
    <citation type="journal article" date="2009" name="BMC Genomics">
        <title>The complete genome sequence of Xanthomonas albilineans provides new insights into the reductive genome evolution of the xylem-limited Xanthomonadaceae.</title>
        <authorList>
            <person name="Pieretti I."/>
            <person name="Royer M."/>
            <person name="Barbe V."/>
            <person name="Carrere S."/>
            <person name="Koebnik R."/>
            <person name="Cociancich S."/>
            <person name="Couloux A."/>
            <person name="Darrasse A."/>
            <person name="Gouzy J."/>
            <person name="Jacques M.A."/>
            <person name="Lauber E."/>
            <person name="Manceau C."/>
            <person name="Mangenot S."/>
            <person name="Poussier S."/>
            <person name="Segurens B."/>
            <person name="Szurek B."/>
            <person name="Verdier V."/>
            <person name="Arlat M."/>
            <person name="Rott P."/>
        </authorList>
    </citation>
    <scope>NUCLEOTIDE SEQUENCE [LARGE SCALE GENOMIC DNA]</scope>
    <source>
        <strain evidence="2">GPE PC73 / CFBP 7063</strain>
    </source>
</reference>
<organism evidence="1 2">
    <name type="scientific">Xanthomonas albilineans (strain GPE PC73 / CFBP 7063)</name>
    <dbReference type="NCBI Taxonomy" id="380358"/>
    <lineage>
        <taxon>Bacteria</taxon>
        <taxon>Pseudomonadati</taxon>
        <taxon>Pseudomonadota</taxon>
        <taxon>Gammaproteobacteria</taxon>
        <taxon>Lysobacterales</taxon>
        <taxon>Lysobacteraceae</taxon>
        <taxon>Xanthomonas</taxon>
    </lineage>
</organism>
<sequence length="265" mass="28980">MHTSTVSFTSVRPQTAFTLALILGVCVLATAAPARAMLHYEGLAYAADGKQLLYRESHWVRENGARLVLYQCANGAAFARKRVADGGIAPDFELVDARSGYREGVRSTGNGREMFSQVKGQVEHHAALPASADAPLVIDAGFDAYLRQHWDALAGGTPQRITFALPSSQRTLQFQITPGTADANVQHYTLGLAAWYGGLLPDINVAYARQDRHLLEFRGVGNIRDARGRYPQVRITFPDRLRGQADATAWDQALQHPLVAQCKAH</sequence>
<dbReference type="eggNOG" id="ENOG50330GY">
    <property type="taxonomic scope" value="Bacteria"/>
</dbReference>
<accession>D2U9L8</accession>
<dbReference type="STRING" id="380358.XALC_2491"/>